<accession>A0A1F8GCE2</accession>
<reference evidence="1 2" key="1">
    <citation type="journal article" date="2016" name="Nat. Commun.">
        <title>Thousands of microbial genomes shed light on interconnected biogeochemical processes in an aquifer system.</title>
        <authorList>
            <person name="Anantharaman K."/>
            <person name="Brown C.T."/>
            <person name="Hug L.A."/>
            <person name="Sharon I."/>
            <person name="Castelle C.J."/>
            <person name="Probst A.J."/>
            <person name="Thomas B.C."/>
            <person name="Singh A."/>
            <person name="Wilkins M.J."/>
            <person name="Karaoz U."/>
            <person name="Brodie E.L."/>
            <person name="Williams K.H."/>
            <person name="Hubbard S.S."/>
            <person name="Banfield J.F."/>
        </authorList>
    </citation>
    <scope>NUCLEOTIDE SEQUENCE [LARGE SCALE GENOMIC DNA]</scope>
</reference>
<evidence type="ECO:0000313" key="2">
    <source>
        <dbReference type="Proteomes" id="UP000178227"/>
    </source>
</evidence>
<dbReference type="Proteomes" id="UP000178227">
    <property type="component" value="Unassembled WGS sequence"/>
</dbReference>
<protein>
    <submittedName>
        <fullName evidence="1">Uncharacterized protein</fullName>
    </submittedName>
</protein>
<proteinExistence type="predicted"/>
<sequence length="102" mass="11607">MKTKFKSDKYRKARGGHSRLLDVSCAKCNTHLFYYQKDGPGILKRTYLDRIVDSKVGKSNLVCPKCKELLGVPIIYKKESRPAIRLFEGAVSKKITKSSKLK</sequence>
<evidence type="ECO:0000313" key="1">
    <source>
        <dbReference type="EMBL" id="OGN22710.1"/>
    </source>
</evidence>
<gene>
    <name evidence="1" type="ORF">A2918_01160</name>
</gene>
<dbReference type="STRING" id="1802694.A2918_01160"/>
<dbReference type="AlphaFoldDB" id="A0A1F8GCE2"/>
<name>A0A1F8GCE2_9BACT</name>
<dbReference type="EMBL" id="MGKI01000009">
    <property type="protein sequence ID" value="OGN22710.1"/>
    <property type="molecule type" value="Genomic_DNA"/>
</dbReference>
<comment type="caution">
    <text evidence="1">The sequence shown here is derived from an EMBL/GenBank/DDBJ whole genome shotgun (WGS) entry which is preliminary data.</text>
</comment>
<organism evidence="1 2">
    <name type="scientific">Candidatus Yanofskybacteria bacterium RIFCSPLOWO2_01_FULL_42_49</name>
    <dbReference type="NCBI Taxonomy" id="1802694"/>
    <lineage>
        <taxon>Bacteria</taxon>
        <taxon>Candidatus Yanofskyibacteriota</taxon>
    </lineage>
</organism>